<proteinExistence type="predicted"/>
<protein>
    <submittedName>
        <fullName evidence="3">Uncharacterized protein</fullName>
    </submittedName>
</protein>
<name>A0A9P9IFY1_9HYPO</name>
<dbReference type="Gene3D" id="3.40.50.720">
    <property type="entry name" value="NAD(P)-binding Rossmann-like Domain"/>
    <property type="match status" value="1"/>
</dbReference>
<evidence type="ECO:0000256" key="2">
    <source>
        <dbReference type="SAM" id="Phobius"/>
    </source>
</evidence>
<sequence length="205" mass="22492">GTEITIKVNVIGTFLLVVNILPMLRRSREKTGQTARLVITSSVMHEDAKFAERHKTSIFDSFNKDNKSYISDRYNTSKLLEVFLTRSIAAAMHKGPHATQPVILNTVNPGLCHSVLDKDVKGVAGTILTVAKALMARTTEVGGRTLVHSTAAGEESHGQYMSACRVKEPSAFVIRSKEGVEVQERVHKELKGILETIQPGITNKI</sequence>
<dbReference type="AlphaFoldDB" id="A0A9P9IFY1"/>
<dbReference type="InterPro" id="IPR036291">
    <property type="entry name" value="NAD(P)-bd_dom_sf"/>
</dbReference>
<dbReference type="PANTHER" id="PTHR43157">
    <property type="entry name" value="PHOSPHATIDYLINOSITOL-GLYCAN BIOSYNTHESIS CLASS F PROTEIN-RELATED"/>
    <property type="match status" value="1"/>
</dbReference>
<keyword evidence="2" id="KW-1133">Transmembrane helix</keyword>
<feature type="non-terminal residue" evidence="3">
    <location>
        <position position="205"/>
    </location>
</feature>
<feature type="transmembrane region" description="Helical" evidence="2">
    <location>
        <begin position="6"/>
        <end position="24"/>
    </location>
</feature>
<gene>
    <name evidence="3" type="ORF">EDB81DRAFT_667994</name>
</gene>
<dbReference type="EMBL" id="JAGMUV010000027">
    <property type="protein sequence ID" value="KAH7118517.1"/>
    <property type="molecule type" value="Genomic_DNA"/>
</dbReference>
<dbReference type="GO" id="GO:0016491">
    <property type="term" value="F:oxidoreductase activity"/>
    <property type="evidence" value="ECO:0007669"/>
    <property type="project" value="UniProtKB-KW"/>
</dbReference>
<keyword evidence="2" id="KW-0812">Transmembrane</keyword>
<dbReference type="OrthoDB" id="542013at2759"/>
<evidence type="ECO:0000256" key="1">
    <source>
        <dbReference type="ARBA" id="ARBA00023002"/>
    </source>
</evidence>
<keyword evidence="1" id="KW-0560">Oxidoreductase</keyword>
<organism evidence="3 4">
    <name type="scientific">Dactylonectria macrodidyma</name>
    <dbReference type="NCBI Taxonomy" id="307937"/>
    <lineage>
        <taxon>Eukaryota</taxon>
        <taxon>Fungi</taxon>
        <taxon>Dikarya</taxon>
        <taxon>Ascomycota</taxon>
        <taxon>Pezizomycotina</taxon>
        <taxon>Sordariomycetes</taxon>
        <taxon>Hypocreomycetidae</taxon>
        <taxon>Hypocreales</taxon>
        <taxon>Nectriaceae</taxon>
        <taxon>Dactylonectria</taxon>
    </lineage>
</organism>
<evidence type="ECO:0000313" key="3">
    <source>
        <dbReference type="EMBL" id="KAH7118517.1"/>
    </source>
</evidence>
<reference evidence="3" key="1">
    <citation type="journal article" date="2021" name="Nat. Commun.">
        <title>Genetic determinants of endophytism in the Arabidopsis root mycobiome.</title>
        <authorList>
            <person name="Mesny F."/>
            <person name="Miyauchi S."/>
            <person name="Thiergart T."/>
            <person name="Pickel B."/>
            <person name="Atanasova L."/>
            <person name="Karlsson M."/>
            <person name="Huettel B."/>
            <person name="Barry K.W."/>
            <person name="Haridas S."/>
            <person name="Chen C."/>
            <person name="Bauer D."/>
            <person name="Andreopoulos W."/>
            <person name="Pangilinan J."/>
            <person name="LaButti K."/>
            <person name="Riley R."/>
            <person name="Lipzen A."/>
            <person name="Clum A."/>
            <person name="Drula E."/>
            <person name="Henrissat B."/>
            <person name="Kohler A."/>
            <person name="Grigoriev I.V."/>
            <person name="Martin F.M."/>
            <person name="Hacquard S."/>
        </authorList>
    </citation>
    <scope>NUCLEOTIDE SEQUENCE</scope>
    <source>
        <strain evidence="3">MPI-CAGE-AT-0147</strain>
    </source>
</reference>
<dbReference type="PANTHER" id="PTHR43157:SF31">
    <property type="entry name" value="PHOSPHATIDYLINOSITOL-GLYCAN BIOSYNTHESIS CLASS F PROTEIN"/>
    <property type="match status" value="1"/>
</dbReference>
<dbReference type="SUPFAM" id="SSF51735">
    <property type="entry name" value="NAD(P)-binding Rossmann-fold domains"/>
    <property type="match status" value="1"/>
</dbReference>
<evidence type="ECO:0000313" key="4">
    <source>
        <dbReference type="Proteomes" id="UP000738349"/>
    </source>
</evidence>
<keyword evidence="2" id="KW-0472">Membrane</keyword>
<accession>A0A9P9IFY1</accession>
<comment type="caution">
    <text evidence="3">The sequence shown here is derived from an EMBL/GenBank/DDBJ whole genome shotgun (WGS) entry which is preliminary data.</text>
</comment>
<dbReference type="Proteomes" id="UP000738349">
    <property type="component" value="Unassembled WGS sequence"/>
</dbReference>
<keyword evidence="4" id="KW-1185">Reference proteome</keyword>